<dbReference type="AlphaFoldDB" id="A0A4R9K164"/>
<protein>
    <submittedName>
        <fullName evidence="7">OmpA family protein</fullName>
    </submittedName>
</protein>
<dbReference type="PANTHER" id="PTHR30329:SF21">
    <property type="entry name" value="LIPOPROTEIN YIAD-RELATED"/>
    <property type="match status" value="1"/>
</dbReference>
<accession>A0A4R9K164</accession>
<dbReference type="PANTHER" id="PTHR30329">
    <property type="entry name" value="STATOR ELEMENT OF FLAGELLAR MOTOR COMPLEX"/>
    <property type="match status" value="1"/>
</dbReference>
<dbReference type="InterPro" id="IPR006664">
    <property type="entry name" value="OMP_bac"/>
</dbReference>
<keyword evidence="3" id="KW-0998">Cell outer membrane</keyword>
<keyword evidence="5" id="KW-1133">Transmembrane helix</keyword>
<dbReference type="InterPro" id="IPR050330">
    <property type="entry name" value="Bact_OuterMem_StrucFunc"/>
</dbReference>
<evidence type="ECO:0000256" key="4">
    <source>
        <dbReference type="PROSITE-ProRule" id="PRU00473"/>
    </source>
</evidence>
<keyword evidence="2 4" id="KW-0472">Membrane</keyword>
<dbReference type="GO" id="GO:0009279">
    <property type="term" value="C:cell outer membrane"/>
    <property type="evidence" value="ECO:0007669"/>
    <property type="project" value="UniProtKB-SubCell"/>
</dbReference>
<evidence type="ECO:0000313" key="7">
    <source>
        <dbReference type="EMBL" id="TGL58448.1"/>
    </source>
</evidence>
<evidence type="ECO:0000256" key="1">
    <source>
        <dbReference type="ARBA" id="ARBA00004442"/>
    </source>
</evidence>
<evidence type="ECO:0000259" key="6">
    <source>
        <dbReference type="PROSITE" id="PS51123"/>
    </source>
</evidence>
<sequence>MLSCLAAIQQKGHNIRFQRVSIVTLFFRKSFYFVLLFSLIFVGCARTRYAIVESKAFQKFCGCVPEEDVPANSKEEALGKLSEGSLEDLGTPNYLEVMYRGLKKSFEFSGITFEQSEEGLKAPGVELRRIEEDKKLRELLIVIDGDVAFPSGRSTLTPKARDLISKIADALMAYPETNVRIGGHTDTPGSFTSNLKLSKERSFAVKQELKQSHEIAEERFKEVDGYADLRKIVDTFLSEKKNRRTEIYVGTVRIVY</sequence>
<evidence type="ECO:0000256" key="3">
    <source>
        <dbReference type="ARBA" id="ARBA00023237"/>
    </source>
</evidence>
<organism evidence="7 8">
    <name type="scientific">Leptospira sarikeiensis</name>
    <dbReference type="NCBI Taxonomy" id="2484943"/>
    <lineage>
        <taxon>Bacteria</taxon>
        <taxon>Pseudomonadati</taxon>
        <taxon>Spirochaetota</taxon>
        <taxon>Spirochaetia</taxon>
        <taxon>Leptospirales</taxon>
        <taxon>Leptospiraceae</taxon>
        <taxon>Leptospira</taxon>
    </lineage>
</organism>
<name>A0A4R9K164_9LEPT</name>
<dbReference type="EMBL" id="RQGF01000042">
    <property type="protein sequence ID" value="TGL58448.1"/>
    <property type="molecule type" value="Genomic_DNA"/>
</dbReference>
<reference evidence="7" key="1">
    <citation type="journal article" date="2019" name="PLoS Negl. Trop. Dis.">
        <title>Revisiting the worldwide diversity of Leptospira species in the environment.</title>
        <authorList>
            <person name="Vincent A.T."/>
            <person name="Schiettekatte O."/>
            <person name="Bourhy P."/>
            <person name="Veyrier F.J."/>
            <person name="Picardeau M."/>
        </authorList>
    </citation>
    <scope>NUCLEOTIDE SEQUENCE [LARGE SCALE GENOMIC DNA]</scope>
    <source>
        <strain evidence="7">201702455</strain>
    </source>
</reference>
<dbReference type="OrthoDB" id="9810367at2"/>
<dbReference type="Proteomes" id="UP000297762">
    <property type="component" value="Unassembled WGS sequence"/>
</dbReference>
<evidence type="ECO:0000313" key="8">
    <source>
        <dbReference type="Proteomes" id="UP000297762"/>
    </source>
</evidence>
<evidence type="ECO:0000256" key="2">
    <source>
        <dbReference type="ARBA" id="ARBA00023136"/>
    </source>
</evidence>
<keyword evidence="5" id="KW-0812">Transmembrane</keyword>
<feature type="domain" description="OmpA-like" evidence="6">
    <location>
        <begin position="136"/>
        <end position="253"/>
    </location>
</feature>
<evidence type="ECO:0000256" key="5">
    <source>
        <dbReference type="SAM" id="Phobius"/>
    </source>
</evidence>
<dbReference type="InterPro" id="IPR036737">
    <property type="entry name" value="OmpA-like_sf"/>
</dbReference>
<feature type="transmembrane region" description="Helical" evidence="5">
    <location>
        <begin position="30"/>
        <end position="49"/>
    </location>
</feature>
<dbReference type="InterPro" id="IPR006665">
    <property type="entry name" value="OmpA-like"/>
</dbReference>
<comment type="subcellular location">
    <subcellularLocation>
        <location evidence="1">Cell outer membrane</location>
    </subcellularLocation>
</comment>
<dbReference type="CDD" id="cd07185">
    <property type="entry name" value="OmpA_C-like"/>
    <property type="match status" value="1"/>
</dbReference>
<dbReference type="PROSITE" id="PS51123">
    <property type="entry name" value="OMPA_2"/>
    <property type="match status" value="1"/>
</dbReference>
<dbReference type="Gene3D" id="3.30.1330.60">
    <property type="entry name" value="OmpA-like domain"/>
    <property type="match status" value="1"/>
</dbReference>
<proteinExistence type="predicted"/>
<dbReference type="Pfam" id="PF00691">
    <property type="entry name" value="OmpA"/>
    <property type="match status" value="1"/>
</dbReference>
<gene>
    <name evidence="7" type="ORF">EHQ64_19360</name>
</gene>
<dbReference type="PRINTS" id="PR01021">
    <property type="entry name" value="OMPADOMAIN"/>
</dbReference>
<comment type="caution">
    <text evidence="7">The sequence shown here is derived from an EMBL/GenBank/DDBJ whole genome shotgun (WGS) entry which is preliminary data.</text>
</comment>
<dbReference type="SUPFAM" id="SSF103088">
    <property type="entry name" value="OmpA-like"/>
    <property type="match status" value="1"/>
</dbReference>
<keyword evidence="8" id="KW-1185">Reference proteome</keyword>